<evidence type="ECO:0000313" key="2">
    <source>
        <dbReference type="EMBL" id="MCU0104344.1"/>
    </source>
</evidence>
<feature type="transmembrane region" description="Helical" evidence="1">
    <location>
        <begin position="135"/>
        <end position="152"/>
    </location>
</feature>
<keyword evidence="1" id="KW-0812">Transmembrane</keyword>
<evidence type="ECO:0000256" key="1">
    <source>
        <dbReference type="SAM" id="Phobius"/>
    </source>
</evidence>
<feature type="transmembrane region" description="Helical" evidence="1">
    <location>
        <begin position="70"/>
        <end position="89"/>
    </location>
</feature>
<accession>A0ABT2PVI0</accession>
<comment type="caution">
    <text evidence="2">The sequence shown here is derived from an EMBL/GenBank/DDBJ whole genome shotgun (WGS) entry which is preliminary data.</text>
</comment>
<feature type="transmembrane region" description="Helical" evidence="1">
    <location>
        <begin position="96"/>
        <end position="115"/>
    </location>
</feature>
<name>A0ABT2PVI0_9MOLU</name>
<dbReference type="Pfam" id="PF14808">
    <property type="entry name" value="TMEM164"/>
    <property type="match status" value="1"/>
</dbReference>
<feature type="transmembrane region" description="Helical" evidence="1">
    <location>
        <begin position="209"/>
        <end position="229"/>
    </location>
</feature>
<reference evidence="3" key="1">
    <citation type="submission" date="2023-07" db="EMBL/GenBank/DDBJ databases">
        <title>Novel Mycoplasma species identified in domestic and wild animals.</title>
        <authorList>
            <person name="Volokhov D.V."/>
            <person name="Furtak V.A."/>
            <person name="Zagorodnyaya T.A."/>
        </authorList>
    </citation>
    <scope>NUCLEOTIDE SEQUENCE [LARGE SCALE GENOMIC DNA]</scope>
    <source>
        <strain evidence="3">92-19</strain>
    </source>
</reference>
<dbReference type="EMBL" id="JAOEGN010000002">
    <property type="protein sequence ID" value="MCU0104344.1"/>
    <property type="molecule type" value="Genomic_DNA"/>
</dbReference>
<keyword evidence="1" id="KW-1133">Transmembrane helix</keyword>
<gene>
    <name evidence="2" type="ORF">N7603_01585</name>
</gene>
<feature type="transmembrane region" description="Helical" evidence="1">
    <location>
        <begin position="164"/>
        <end position="185"/>
    </location>
</feature>
<evidence type="ECO:0000313" key="3">
    <source>
        <dbReference type="Proteomes" id="UP001209076"/>
    </source>
</evidence>
<organism evidence="2 3">
    <name type="scientific">Paracholeplasma vituli</name>
    <dbReference type="NCBI Taxonomy" id="69473"/>
    <lineage>
        <taxon>Bacteria</taxon>
        <taxon>Bacillati</taxon>
        <taxon>Mycoplasmatota</taxon>
        <taxon>Mollicutes</taxon>
        <taxon>Acholeplasmatales</taxon>
        <taxon>Acholeplasmataceae</taxon>
        <taxon>Paracholeplasma</taxon>
    </lineage>
</organism>
<keyword evidence="1" id="KW-0472">Membrane</keyword>
<feature type="transmembrane region" description="Helical" evidence="1">
    <location>
        <begin position="39"/>
        <end position="58"/>
    </location>
</feature>
<dbReference type="RefSeq" id="WP_262095568.1">
    <property type="nucleotide sequence ID" value="NZ_JAOEGN010000002.1"/>
</dbReference>
<keyword evidence="3" id="KW-1185">Reference proteome</keyword>
<dbReference type="Proteomes" id="UP001209076">
    <property type="component" value="Unassembled WGS sequence"/>
</dbReference>
<protein>
    <submittedName>
        <fullName evidence="2">YwaF family protein</fullName>
    </submittedName>
</protein>
<sequence length="239" mass="26957">MFLTPTVFGSKHLIGSSVTILFIILFLSLSLRPNVNRKVILRSSALLLIVLELFKYAYTLATDGSIGEYMYPFNLCSFSLYVTPIVAFGKGKFAKFITPFTYAVGLLAGSLVLLYPSNVLGSTETWFPITEVLPFHSFIYHGNMVFFSIFLVKSKLYEPKFKDFQKALLVLLIVATFSNTLNFILDEDYMLLREGNGSPFQFVLKSYNYVAYLGVMGLVGVLLIMLLYIPHLKTNKRAV</sequence>
<feature type="transmembrane region" description="Helical" evidence="1">
    <location>
        <begin position="12"/>
        <end position="32"/>
    </location>
</feature>
<proteinExistence type="predicted"/>